<comment type="caution">
    <text evidence="7">The sequence shown here is derived from an EMBL/GenBank/DDBJ whole genome shotgun (WGS) entry which is preliminary data.</text>
</comment>
<dbReference type="EMBL" id="JAVVDO010000008">
    <property type="protein sequence ID" value="MDT8330873.1"/>
    <property type="molecule type" value="Genomic_DNA"/>
</dbReference>
<evidence type="ECO:0000259" key="6">
    <source>
        <dbReference type="Pfam" id="PF08281"/>
    </source>
</evidence>
<evidence type="ECO:0000259" key="5">
    <source>
        <dbReference type="Pfam" id="PF04542"/>
    </source>
</evidence>
<reference evidence="7 8" key="1">
    <citation type="journal article" date="2019" name="Microb. Pathog.">
        <title>Comparison of VITEK 2, MALDI-TOF MS, 16S rRNA gene sequencing, and whole-genome sequencing for identification of Roseomonas mucosa.</title>
        <authorList>
            <person name="Rudolph W.W."/>
            <person name="Gunzer F."/>
            <person name="Trauth M."/>
            <person name="Bunk B."/>
            <person name="Bigge R."/>
            <person name="Schrottner P."/>
        </authorList>
    </citation>
    <scope>NUCLEOTIDE SEQUENCE [LARGE SCALE GENOMIC DNA]</scope>
    <source>
        <strain evidence="7 8">DSM 103800</strain>
    </source>
</reference>
<dbReference type="Pfam" id="PF08281">
    <property type="entry name" value="Sigma70_r4_2"/>
    <property type="match status" value="1"/>
</dbReference>
<feature type="domain" description="RNA polymerase sigma-70 region 2" evidence="5">
    <location>
        <begin position="8"/>
        <end position="73"/>
    </location>
</feature>
<organism evidence="7 8">
    <name type="scientific">Roseomonas gilardii</name>
    <dbReference type="NCBI Taxonomy" id="257708"/>
    <lineage>
        <taxon>Bacteria</taxon>
        <taxon>Pseudomonadati</taxon>
        <taxon>Pseudomonadota</taxon>
        <taxon>Alphaproteobacteria</taxon>
        <taxon>Acetobacterales</taxon>
        <taxon>Roseomonadaceae</taxon>
        <taxon>Roseomonas</taxon>
    </lineage>
</organism>
<dbReference type="InterPro" id="IPR014284">
    <property type="entry name" value="RNA_pol_sigma-70_dom"/>
</dbReference>
<dbReference type="NCBIfam" id="TIGR02937">
    <property type="entry name" value="sigma70-ECF"/>
    <property type="match status" value="1"/>
</dbReference>
<sequence length="164" mass="18515">MPRDLETLFRLHHRELRHMAYGGVRCSATAEDILQDAFLRYAGSASAASVANPYAFLCRIVANLVRDERRVRRNRGHLLPLEDAEACPAAEISQERRLADRQALAILVAALHELPHDCRRALLLNRLDGFTHAEIGQRLGISTSMVTKHIIRALRHCQRRLGPV</sequence>
<dbReference type="InterPro" id="IPR007627">
    <property type="entry name" value="RNA_pol_sigma70_r2"/>
</dbReference>
<comment type="similarity">
    <text evidence="1">Belongs to the sigma-70 factor family. ECF subfamily.</text>
</comment>
<dbReference type="Gene3D" id="1.10.10.10">
    <property type="entry name" value="Winged helix-like DNA-binding domain superfamily/Winged helix DNA-binding domain"/>
    <property type="match status" value="1"/>
</dbReference>
<dbReference type="PANTHER" id="PTHR43133:SF63">
    <property type="entry name" value="RNA POLYMERASE SIGMA FACTOR FECI-RELATED"/>
    <property type="match status" value="1"/>
</dbReference>
<evidence type="ECO:0000256" key="2">
    <source>
        <dbReference type="ARBA" id="ARBA00023015"/>
    </source>
</evidence>
<name>A0ABU3ME83_9PROT</name>
<dbReference type="InterPro" id="IPR013325">
    <property type="entry name" value="RNA_pol_sigma_r2"/>
</dbReference>
<evidence type="ECO:0000313" key="8">
    <source>
        <dbReference type="Proteomes" id="UP001258945"/>
    </source>
</evidence>
<dbReference type="InterPro" id="IPR036388">
    <property type="entry name" value="WH-like_DNA-bd_sf"/>
</dbReference>
<evidence type="ECO:0000256" key="4">
    <source>
        <dbReference type="ARBA" id="ARBA00023163"/>
    </source>
</evidence>
<dbReference type="InterPro" id="IPR013324">
    <property type="entry name" value="RNA_pol_sigma_r3/r4-like"/>
</dbReference>
<dbReference type="SUPFAM" id="SSF88946">
    <property type="entry name" value="Sigma2 domain of RNA polymerase sigma factors"/>
    <property type="match status" value="1"/>
</dbReference>
<dbReference type="SUPFAM" id="SSF88659">
    <property type="entry name" value="Sigma3 and sigma4 domains of RNA polymerase sigma factors"/>
    <property type="match status" value="1"/>
</dbReference>
<keyword evidence="8" id="KW-1185">Reference proteome</keyword>
<feature type="domain" description="RNA polymerase sigma factor 70 region 4 type 2" evidence="6">
    <location>
        <begin position="106"/>
        <end position="157"/>
    </location>
</feature>
<protein>
    <submittedName>
        <fullName evidence="7">RNA polymerase sigma factor</fullName>
    </submittedName>
</protein>
<evidence type="ECO:0000313" key="7">
    <source>
        <dbReference type="EMBL" id="MDT8330873.1"/>
    </source>
</evidence>
<proteinExistence type="inferred from homology"/>
<keyword evidence="4" id="KW-0804">Transcription</keyword>
<gene>
    <name evidence="7" type="ORF">RQ831_07390</name>
</gene>
<dbReference type="Proteomes" id="UP001258945">
    <property type="component" value="Unassembled WGS sequence"/>
</dbReference>
<dbReference type="PANTHER" id="PTHR43133">
    <property type="entry name" value="RNA POLYMERASE ECF-TYPE SIGMA FACTO"/>
    <property type="match status" value="1"/>
</dbReference>
<dbReference type="Pfam" id="PF04542">
    <property type="entry name" value="Sigma70_r2"/>
    <property type="match status" value="1"/>
</dbReference>
<dbReference type="RefSeq" id="WP_075800109.1">
    <property type="nucleotide sequence ID" value="NZ_CP015583.1"/>
</dbReference>
<evidence type="ECO:0000256" key="1">
    <source>
        <dbReference type="ARBA" id="ARBA00010641"/>
    </source>
</evidence>
<accession>A0ABU3ME83</accession>
<evidence type="ECO:0000256" key="3">
    <source>
        <dbReference type="ARBA" id="ARBA00023082"/>
    </source>
</evidence>
<dbReference type="InterPro" id="IPR013249">
    <property type="entry name" value="RNA_pol_sigma70_r4_t2"/>
</dbReference>
<dbReference type="Gene3D" id="1.10.1740.10">
    <property type="match status" value="1"/>
</dbReference>
<keyword evidence="2" id="KW-0805">Transcription regulation</keyword>
<keyword evidence="3" id="KW-0731">Sigma factor</keyword>
<dbReference type="InterPro" id="IPR039425">
    <property type="entry name" value="RNA_pol_sigma-70-like"/>
</dbReference>